<evidence type="ECO:0000313" key="1">
    <source>
        <dbReference type="EMBL" id="THC88552.1"/>
    </source>
</evidence>
<evidence type="ECO:0000313" key="2">
    <source>
        <dbReference type="Proteomes" id="UP000308092"/>
    </source>
</evidence>
<organism evidence="1 2">
    <name type="scientific">Aspergillus tanneri</name>
    <dbReference type="NCBI Taxonomy" id="1220188"/>
    <lineage>
        <taxon>Eukaryota</taxon>
        <taxon>Fungi</taxon>
        <taxon>Dikarya</taxon>
        <taxon>Ascomycota</taxon>
        <taxon>Pezizomycotina</taxon>
        <taxon>Eurotiomycetes</taxon>
        <taxon>Eurotiomycetidae</taxon>
        <taxon>Eurotiales</taxon>
        <taxon>Aspergillaceae</taxon>
        <taxon>Aspergillus</taxon>
        <taxon>Aspergillus subgen. Circumdati</taxon>
    </lineage>
</organism>
<keyword evidence="2" id="KW-1185">Reference proteome</keyword>
<dbReference type="VEuPathDB" id="FungiDB:EYZ11_012002"/>
<name>A0A4S3J1X9_9EURO</name>
<dbReference type="EMBL" id="SOSA01000816">
    <property type="protein sequence ID" value="THC88552.1"/>
    <property type="molecule type" value="Genomic_DNA"/>
</dbReference>
<dbReference type="Proteomes" id="UP000308092">
    <property type="component" value="Unassembled WGS sequence"/>
</dbReference>
<comment type="caution">
    <text evidence="1">The sequence shown here is derived from an EMBL/GenBank/DDBJ whole genome shotgun (WGS) entry which is preliminary data.</text>
</comment>
<protein>
    <submittedName>
        <fullName evidence="1">Uncharacterized protein</fullName>
    </submittedName>
</protein>
<dbReference type="AlphaFoldDB" id="A0A4S3J1X9"/>
<accession>A0A4S3J1X9</accession>
<proteinExistence type="predicted"/>
<reference evidence="1 2" key="1">
    <citation type="submission" date="2019-03" db="EMBL/GenBank/DDBJ databases">
        <title>The genome sequence of a newly discovered highly antifungal drug resistant Aspergillus species, Aspergillus tanneri NIH 1004.</title>
        <authorList>
            <person name="Mounaud S."/>
            <person name="Singh I."/>
            <person name="Joardar V."/>
            <person name="Pakala S."/>
            <person name="Pakala S."/>
            <person name="Venepally P."/>
            <person name="Hoover J."/>
            <person name="Nierman W."/>
            <person name="Chung J."/>
            <person name="Losada L."/>
        </authorList>
    </citation>
    <scope>NUCLEOTIDE SEQUENCE [LARGE SCALE GENOMIC DNA]</scope>
    <source>
        <strain evidence="1 2">NIH1004</strain>
    </source>
</reference>
<gene>
    <name evidence="1" type="ORF">EYZ11_012002</name>
</gene>
<sequence length="84" mass="9114">MGVWLNTAEVAEWIIHNGLQGDSDILEALNHTKLKGNDASDAKNMAIRHGHVRNRQGAGTARAATYSGTALQRCQTPLNGDLQY</sequence>